<gene>
    <name evidence="9" type="ORF">Pcinc_004437</name>
</gene>
<dbReference type="Pfam" id="PF00656">
    <property type="entry name" value="Peptidase_C14"/>
    <property type="match status" value="1"/>
</dbReference>
<dbReference type="EMBL" id="JAWQEG010000317">
    <property type="protein sequence ID" value="KAK3891688.1"/>
    <property type="molecule type" value="Genomic_DNA"/>
</dbReference>
<dbReference type="SMART" id="SM00185">
    <property type="entry name" value="ARM"/>
    <property type="match status" value="3"/>
</dbReference>
<evidence type="ECO:0000256" key="7">
    <source>
        <dbReference type="SAM" id="MobiDB-lite"/>
    </source>
</evidence>
<sequence>MVVDMAPNITQVCNGGDGTVNCTKENTPSLVCKFTDHCVTPEMIQELLQHDDGKGSKDLVCVVTKFREALCCSLHPATPVCDTNNVHTIIQAEGCVAKFVELLNCNDEWILQRDAAMILANIAFEGEKEGQAVVSAGALHNLIPILESPQPEVQKFSAWALMNICGRTQASRKLLLDLNVIPKLLPMLEGTVDCVQTAALTLRNLCRVEPSSVPFKQLAPCLSTLAALTTHRDTDVRLYACRGLLSAGSTYGSSLLTALTPAFINTIDQLPAKCSYESPAVNLTNMVKNMKPASCLPAQQMTSQGKQDQDDKLGKVSKGQQTPTKRSASPIPLGVSTRSTPKRMRVMRGRPSCPSWPRTRGRTRRPLLSVPGKYSPQLAHKEQVWAAVEAGDMNQLTQLVRVTGPTVTRGNSGCTLLHVAAVNNQPEVVEWLLQLLSPNLVNRVGLTPSHLAAMKGHTQVLRLLLNDPHLDHQAQDPAGNTYKHWLCVPLFEAVLEEDRELTRCLLRLGADPDLEAGSVVRGALVKELGVTTARQLASTLGHNHILALFNKTESGDINHNQSNMSISFGSNTVPSSTTTVRNTSCNGNVYKGCGAYVTILSYSTFPGQPHLDLSTSHTAVDNLASTFTKLGYSGHIHKDLTQEQTRQVVARVRDMEVLDQVGCAIFVVVSHGTPNQHFLTSDGHLLDTQWLCGLFKDSMCPSLKNKAKLFMFDLCCGLYTQQQEEERGHGGRIEEPLRDTVCLYSNSGELTWYSDSSVGTPFSNSLCHTLSNHSHQELDEIYRHFLSHYSSTVSNATPRLCNVGFNKKFYFTSTSSNT</sequence>
<dbReference type="InterPro" id="IPR036770">
    <property type="entry name" value="Ankyrin_rpt-contain_sf"/>
</dbReference>
<dbReference type="GO" id="GO:0015031">
    <property type="term" value="P:protein transport"/>
    <property type="evidence" value="ECO:0007669"/>
    <property type="project" value="UniProtKB-KW"/>
</dbReference>
<evidence type="ECO:0000313" key="10">
    <source>
        <dbReference type="Proteomes" id="UP001286313"/>
    </source>
</evidence>
<dbReference type="SUPFAM" id="SSF52129">
    <property type="entry name" value="Caspase-like"/>
    <property type="match status" value="1"/>
</dbReference>
<evidence type="ECO:0000256" key="4">
    <source>
        <dbReference type="ARBA" id="ARBA00022927"/>
    </source>
</evidence>
<keyword evidence="4" id="KW-0653">Protein transport</keyword>
<dbReference type="Gene3D" id="1.25.40.20">
    <property type="entry name" value="Ankyrin repeat-containing domain"/>
    <property type="match status" value="1"/>
</dbReference>
<keyword evidence="3" id="KW-0813">Transport</keyword>
<dbReference type="InterPro" id="IPR001309">
    <property type="entry name" value="Pept_C14_p20"/>
</dbReference>
<dbReference type="PROSITE" id="PS50297">
    <property type="entry name" value="ANK_REP_REGION"/>
    <property type="match status" value="1"/>
</dbReference>
<dbReference type="PROSITE" id="PS50208">
    <property type="entry name" value="CASPASE_P20"/>
    <property type="match status" value="1"/>
</dbReference>
<dbReference type="InterPro" id="IPR029030">
    <property type="entry name" value="Caspase-like_dom_sf"/>
</dbReference>
<dbReference type="Gene3D" id="3.40.50.1460">
    <property type="match status" value="1"/>
</dbReference>
<dbReference type="PROSITE" id="PS50176">
    <property type="entry name" value="ARM_REPEAT"/>
    <property type="match status" value="1"/>
</dbReference>
<keyword evidence="5" id="KW-0040">ANK repeat</keyword>
<dbReference type="PROSITE" id="PS50088">
    <property type="entry name" value="ANK_REPEAT"/>
    <property type="match status" value="1"/>
</dbReference>
<dbReference type="Proteomes" id="UP001286313">
    <property type="component" value="Unassembled WGS sequence"/>
</dbReference>
<dbReference type="InterPro" id="IPR016024">
    <property type="entry name" value="ARM-type_fold"/>
</dbReference>
<evidence type="ECO:0000256" key="2">
    <source>
        <dbReference type="ARBA" id="ARBA00010394"/>
    </source>
</evidence>
<comment type="similarity">
    <text evidence="2">Belongs to the importin alpha family.</text>
</comment>
<dbReference type="SUPFAM" id="SSF48371">
    <property type="entry name" value="ARM repeat"/>
    <property type="match status" value="1"/>
</dbReference>
<evidence type="ECO:0000256" key="1">
    <source>
        <dbReference type="ARBA" id="ARBA00010134"/>
    </source>
</evidence>
<comment type="similarity">
    <text evidence="1">Belongs to the peptidase C14A family.</text>
</comment>
<organism evidence="9 10">
    <name type="scientific">Petrolisthes cinctipes</name>
    <name type="common">Flat porcelain crab</name>
    <dbReference type="NCBI Taxonomy" id="88211"/>
    <lineage>
        <taxon>Eukaryota</taxon>
        <taxon>Metazoa</taxon>
        <taxon>Ecdysozoa</taxon>
        <taxon>Arthropoda</taxon>
        <taxon>Crustacea</taxon>
        <taxon>Multicrustacea</taxon>
        <taxon>Malacostraca</taxon>
        <taxon>Eumalacostraca</taxon>
        <taxon>Eucarida</taxon>
        <taxon>Decapoda</taxon>
        <taxon>Pleocyemata</taxon>
        <taxon>Anomura</taxon>
        <taxon>Galatheoidea</taxon>
        <taxon>Porcellanidae</taxon>
        <taxon>Petrolisthes</taxon>
    </lineage>
</organism>
<name>A0AAE1GEJ1_PETCI</name>
<dbReference type="Pfam" id="PF12796">
    <property type="entry name" value="Ank_2"/>
    <property type="match status" value="1"/>
</dbReference>
<evidence type="ECO:0000256" key="5">
    <source>
        <dbReference type="PROSITE-ProRule" id="PRU00023"/>
    </source>
</evidence>
<reference evidence="9" key="1">
    <citation type="submission" date="2023-10" db="EMBL/GenBank/DDBJ databases">
        <title>Genome assemblies of two species of porcelain crab, Petrolisthes cinctipes and Petrolisthes manimaculis (Anomura: Porcellanidae).</title>
        <authorList>
            <person name="Angst P."/>
        </authorList>
    </citation>
    <scope>NUCLEOTIDE SEQUENCE</scope>
    <source>
        <strain evidence="9">PB745_01</strain>
        <tissue evidence="9">Gill</tissue>
    </source>
</reference>
<evidence type="ECO:0000259" key="8">
    <source>
        <dbReference type="PROSITE" id="PS50208"/>
    </source>
</evidence>
<comment type="caution">
    <text evidence="9">The sequence shown here is derived from an EMBL/GenBank/DDBJ whole genome shotgun (WGS) entry which is preliminary data.</text>
</comment>
<dbReference type="InterPro" id="IPR011989">
    <property type="entry name" value="ARM-like"/>
</dbReference>
<evidence type="ECO:0000313" key="9">
    <source>
        <dbReference type="EMBL" id="KAK3891688.1"/>
    </source>
</evidence>
<evidence type="ECO:0000256" key="6">
    <source>
        <dbReference type="PROSITE-ProRule" id="PRU00259"/>
    </source>
</evidence>
<dbReference type="GO" id="GO:0006508">
    <property type="term" value="P:proteolysis"/>
    <property type="evidence" value="ECO:0007669"/>
    <property type="project" value="InterPro"/>
</dbReference>
<dbReference type="InterPro" id="IPR000225">
    <property type="entry name" value="Armadillo"/>
</dbReference>
<dbReference type="SMART" id="SM00248">
    <property type="entry name" value="ANK"/>
    <property type="match status" value="3"/>
</dbReference>
<dbReference type="Gene3D" id="1.25.10.10">
    <property type="entry name" value="Leucine-rich Repeat Variant"/>
    <property type="match status" value="1"/>
</dbReference>
<accession>A0AAE1GEJ1</accession>
<feature type="region of interest" description="Disordered" evidence="7">
    <location>
        <begin position="298"/>
        <end position="373"/>
    </location>
</feature>
<dbReference type="PANTHER" id="PTHR23316">
    <property type="entry name" value="IMPORTIN ALPHA"/>
    <property type="match status" value="1"/>
</dbReference>
<proteinExistence type="inferred from homology"/>
<evidence type="ECO:0000256" key="3">
    <source>
        <dbReference type="ARBA" id="ARBA00022448"/>
    </source>
</evidence>
<dbReference type="SMART" id="SM00115">
    <property type="entry name" value="CASc"/>
    <property type="match status" value="1"/>
</dbReference>
<feature type="compositionally biased region" description="Polar residues" evidence="7">
    <location>
        <begin position="318"/>
        <end position="327"/>
    </location>
</feature>
<keyword evidence="10" id="KW-1185">Reference proteome</keyword>
<dbReference type="AlphaFoldDB" id="A0AAE1GEJ1"/>
<feature type="domain" description="Caspase family p20" evidence="8">
    <location>
        <begin position="599"/>
        <end position="717"/>
    </location>
</feature>
<dbReference type="InterPro" id="IPR011600">
    <property type="entry name" value="Pept_C14_caspase"/>
</dbReference>
<protein>
    <recommendedName>
        <fullName evidence="8">Caspase family p20 domain-containing protein</fullName>
    </recommendedName>
</protein>
<feature type="repeat" description="ARM" evidence="6">
    <location>
        <begin position="94"/>
        <end position="137"/>
    </location>
</feature>
<dbReference type="GO" id="GO:0004197">
    <property type="term" value="F:cysteine-type endopeptidase activity"/>
    <property type="evidence" value="ECO:0007669"/>
    <property type="project" value="InterPro"/>
</dbReference>
<dbReference type="InterPro" id="IPR015917">
    <property type="entry name" value="Pept_C14A"/>
</dbReference>
<dbReference type="InterPro" id="IPR002110">
    <property type="entry name" value="Ankyrin_rpt"/>
</dbReference>
<dbReference type="SUPFAM" id="SSF48403">
    <property type="entry name" value="Ankyrin repeat"/>
    <property type="match status" value="1"/>
</dbReference>
<feature type="repeat" description="ANK" evidence="5">
    <location>
        <begin position="444"/>
        <end position="466"/>
    </location>
</feature>